<accession>A0A3M0LM79</accession>
<gene>
    <name evidence="1" type="ORF">DUI87_01023</name>
</gene>
<name>A0A3M0LM79_HIRRU</name>
<protein>
    <recommendedName>
        <fullName evidence="3">Reverse transcriptase/retrotransposon-derived protein RNase H-like domain-containing protein</fullName>
    </recommendedName>
</protein>
<dbReference type="Proteomes" id="UP000269221">
    <property type="component" value="Unassembled WGS sequence"/>
</dbReference>
<evidence type="ECO:0008006" key="3">
    <source>
        <dbReference type="Google" id="ProtNLM"/>
    </source>
</evidence>
<dbReference type="InterPro" id="IPR043502">
    <property type="entry name" value="DNA/RNA_pol_sf"/>
</dbReference>
<dbReference type="InterPro" id="IPR043128">
    <property type="entry name" value="Rev_trsase/Diguanyl_cyclase"/>
</dbReference>
<sequence>MWGKKAEVFEKEKKTPQILLKAVFTIKRSKVKGPEEQIQFLGIKWQDGHCLDPMDVVNKIATISPPANKKETQAFLGLVGFLRMRVPGYSQFVIPLYQAIRKKIHFEWSLEQQQDFKQIKQEIVSAVTLGPVQTGPAMQNILYTAAGEQDLTWSLWQRTSGETRVL</sequence>
<comment type="caution">
    <text evidence="1">The sequence shown here is derived from an EMBL/GenBank/DDBJ whole genome shotgun (WGS) entry which is preliminary data.</text>
</comment>
<proteinExistence type="predicted"/>
<dbReference type="InterPro" id="IPR051320">
    <property type="entry name" value="Viral_Replic_Matur_Polypro"/>
</dbReference>
<dbReference type="EMBL" id="QRBI01000093">
    <property type="protein sequence ID" value="RMC20177.1"/>
    <property type="molecule type" value="Genomic_DNA"/>
</dbReference>
<dbReference type="STRING" id="333673.A0A3M0LM79"/>
<dbReference type="AlphaFoldDB" id="A0A3M0LM79"/>
<evidence type="ECO:0000313" key="2">
    <source>
        <dbReference type="Proteomes" id="UP000269221"/>
    </source>
</evidence>
<dbReference type="PANTHER" id="PTHR33064">
    <property type="entry name" value="POL PROTEIN"/>
    <property type="match status" value="1"/>
</dbReference>
<dbReference type="OrthoDB" id="9950135at2759"/>
<reference evidence="1 2" key="1">
    <citation type="submission" date="2018-07" db="EMBL/GenBank/DDBJ databases">
        <title>A high quality draft genome assembly of the barn swallow (H. rustica rustica).</title>
        <authorList>
            <person name="Formenti G."/>
            <person name="Chiara M."/>
            <person name="Poveda L."/>
            <person name="Francoijs K.-J."/>
            <person name="Bonisoli-Alquati A."/>
            <person name="Canova L."/>
            <person name="Gianfranceschi L."/>
            <person name="Horner D.S."/>
            <person name="Saino N."/>
        </authorList>
    </citation>
    <scope>NUCLEOTIDE SEQUENCE [LARGE SCALE GENOMIC DNA]</scope>
    <source>
        <strain evidence="1">Chelidonia</strain>
        <tissue evidence="1">Blood</tissue>
    </source>
</reference>
<dbReference type="SUPFAM" id="SSF56672">
    <property type="entry name" value="DNA/RNA polymerases"/>
    <property type="match status" value="1"/>
</dbReference>
<evidence type="ECO:0000313" key="1">
    <source>
        <dbReference type="EMBL" id="RMC20177.1"/>
    </source>
</evidence>
<dbReference type="PANTHER" id="PTHR33064:SF29">
    <property type="entry name" value="PEPTIDASE A2 DOMAIN-CONTAINING PROTEIN-RELATED"/>
    <property type="match status" value="1"/>
</dbReference>
<dbReference type="Gene3D" id="3.30.70.270">
    <property type="match status" value="1"/>
</dbReference>
<organism evidence="1 2">
    <name type="scientific">Hirundo rustica rustica</name>
    <dbReference type="NCBI Taxonomy" id="333673"/>
    <lineage>
        <taxon>Eukaryota</taxon>
        <taxon>Metazoa</taxon>
        <taxon>Chordata</taxon>
        <taxon>Craniata</taxon>
        <taxon>Vertebrata</taxon>
        <taxon>Euteleostomi</taxon>
        <taxon>Archelosauria</taxon>
        <taxon>Archosauria</taxon>
        <taxon>Dinosauria</taxon>
        <taxon>Saurischia</taxon>
        <taxon>Theropoda</taxon>
        <taxon>Coelurosauria</taxon>
        <taxon>Aves</taxon>
        <taxon>Neognathae</taxon>
        <taxon>Neoaves</taxon>
        <taxon>Telluraves</taxon>
        <taxon>Australaves</taxon>
        <taxon>Passeriformes</taxon>
        <taxon>Sylvioidea</taxon>
        <taxon>Hirundinidae</taxon>
        <taxon>Hirundo</taxon>
    </lineage>
</organism>
<keyword evidence="2" id="KW-1185">Reference proteome</keyword>